<protein>
    <submittedName>
        <fullName evidence="1">Uncharacterized protein</fullName>
    </submittedName>
</protein>
<dbReference type="STRING" id="1562698.DESAMIL20_275"/>
<accession>A0A1X4Y052</accession>
<dbReference type="Proteomes" id="UP000194141">
    <property type="component" value="Unassembled WGS sequence"/>
</dbReference>
<gene>
    <name evidence="1" type="ORF">DESAMIL20_275</name>
</gene>
<evidence type="ECO:0000313" key="2">
    <source>
        <dbReference type="Proteomes" id="UP000194141"/>
    </source>
</evidence>
<name>A0A1X4Y052_9BACT</name>
<reference evidence="1 2" key="1">
    <citation type="journal article" date="2017" name="Front. Microbiol.">
        <title>Genome Sequence of Desulfurella amilsii Strain TR1 and Comparative Genomics of Desulfurellaceae Family.</title>
        <authorList>
            <person name="Florentino A.P."/>
            <person name="Stams A.J."/>
            <person name="Sanchez-Andrea I."/>
        </authorList>
    </citation>
    <scope>NUCLEOTIDE SEQUENCE [LARGE SCALE GENOMIC DNA]</scope>
    <source>
        <strain evidence="1 2">TR1</strain>
    </source>
</reference>
<comment type="caution">
    <text evidence="1">The sequence shown here is derived from an EMBL/GenBank/DDBJ whole genome shotgun (WGS) entry which is preliminary data.</text>
</comment>
<dbReference type="AlphaFoldDB" id="A0A1X4Y052"/>
<evidence type="ECO:0000313" key="1">
    <source>
        <dbReference type="EMBL" id="OSS43167.1"/>
    </source>
</evidence>
<dbReference type="EMBL" id="MDSU01000001">
    <property type="protein sequence ID" value="OSS43167.1"/>
    <property type="molecule type" value="Genomic_DNA"/>
</dbReference>
<keyword evidence="2" id="KW-1185">Reference proteome</keyword>
<organism evidence="1 2">
    <name type="scientific">Desulfurella amilsii</name>
    <dbReference type="NCBI Taxonomy" id="1562698"/>
    <lineage>
        <taxon>Bacteria</taxon>
        <taxon>Pseudomonadati</taxon>
        <taxon>Campylobacterota</taxon>
        <taxon>Desulfurellia</taxon>
        <taxon>Desulfurellales</taxon>
        <taxon>Desulfurellaceae</taxon>
        <taxon>Desulfurella</taxon>
    </lineage>
</organism>
<sequence>MRGKRGQATFIGKKWQARIKKVFGLESTIKRNGRPKKK</sequence>
<proteinExistence type="predicted"/>